<sequence>MHKHEEIASRLLGRPYEALDEPTRKVARHMAQRTPIARNLAQHFDAIVPSRGQRAADAVAKFGGSWVFVALFAATMLVWVVLNAALLMGLGRTFDPYPYILLNLFLSMLAAIQAPVILMSQNRQAEKDRATAGHDYEVNLKAELEIMLLHEKIDLLRDTQWGELLAMQQRQLKLLAALAENRPAGPAASLDR</sequence>
<dbReference type="PANTHER" id="PTHR41386:SF1">
    <property type="entry name" value="MEMBRANE PROTEIN"/>
    <property type="match status" value="1"/>
</dbReference>
<evidence type="ECO:0000313" key="3">
    <source>
        <dbReference type="Proteomes" id="UP001228044"/>
    </source>
</evidence>
<evidence type="ECO:0000256" key="1">
    <source>
        <dbReference type="SAM" id="Phobius"/>
    </source>
</evidence>
<proteinExistence type="predicted"/>
<dbReference type="EMBL" id="JAUHHC010000009">
    <property type="protein sequence ID" value="MDN3923266.1"/>
    <property type="molecule type" value="Genomic_DNA"/>
</dbReference>
<gene>
    <name evidence="2" type="ORF">QWJ38_23515</name>
</gene>
<dbReference type="Proteomes" id="UP001228044">
    <property type="component" value="Unassembled WGS sequence"/>
</dbReference>
<keyword evidence="3" id="KW-1185">Reference proteome</keyword>
<accession>A0ABT8E078</accession>
<comment type="caution">
    <text evidence="2">The sequence shown here is derived from an EMBL/GenBank/DDBJ whole genome shotgun (WGS) entry which is preliminary data.</text>
</comment>
<evidence type="ECO:0000313" key="2">
    <source>
        <dbReference type="EMBL" id="MDN3923266.1"/>
    </source>
</evidence>
<dbReference type="InterPro" id="IPR010406">
    <property type="entry name" value="DUF1003"/>
</dbReference>
<keyword evidence="1" id="KW-0472">Membrane</keyword>
<keyword evidence="1" id="KW-0812">Transmembrane</keyword>
<reference evidence="2 3" key="1">
    <citation type="submission" date="2023-06" db="EMBL/GenBank/DDBJ databases">
        <title>Pelomonas sp. PFR6 16S ribosomal RNA gene Genome sequencing and assembly.</title>
        <authorList>
            <person name="Woo H."/>
        </authorList>
    </citation>
    <scope>NUCLEOTIDE SEQUENCE [LARGE SCALE GENOMIC DNA]</scope>
    <source>
        <strain evidence="2 3">PFR6</strain>
    </source>
</reference>
<feature type="transmembrane region" description="Helical" evidence="1">
    <location>
        <begin position="66"/>
        <end position="91"/>
    </location>
</feature>
<feature type="transmembrane region" description="Helical" evidence="1">
    <location>
        <begin position="97"/>
        <end position="119"/>
    </location>
</feature>
<dbReference type="RefSeq" id="WP_290361571.1">
    <property type="nucleotide sequence ID" value="NZ_JAUHHC010000009.1"/>
</dbReference>
<keyword evidence="1" id="KW-1133">Transmembrane helix</keyword>
<dbReference type="PANTHER" id="PTHR41386">
    <property type="entry name" value="INTEGRAL MEMBRANE PROTEIN-RELATED"/>
    <property type="match status" value="1"/>
</dbReference>
<name>A0ABT8E078_9BURK</name>
<protein>
    <submittedName>
        <fullName evidence="2">DUF1003 domain-containing protein</fullName>
    </submittedName>
</protein>
<dbReference type="Pfam" id="PF06210">
    <property type="entry name" value="DUF1003"/>
    <property type="match status" value="1"/>
</dbReference>
<organism evidence="2 3">
    <name type="scientific">Roseateles violae</name>
    <dbReference type="NCBI Taxonomy" id="3058042"/>
    <lineage>
        <taxon>Bacteria</taxon>
        <taxon>Pseudomonadati</taxon>
        <taxon>Pseudomonadota</taxon>
        <taxon>Betaproteobacteria</taxon>
        <taxon>Burkholderiales</taxon>
        <taxon>Sphaerotilaceae</taxon>
        <taxon>Roseateles</taxon>
    </lineage>
</organism>